<dbReference type="KEGG" id="plon:Pla110_09410"/>
<sequence>MPQSPLRFLHADQLNLDVPFEGIGTLSADTLREFSTASLALLNNMLEWATEESLPFVLLTGPLFGADPPSLAAQSALRNFAAELYELGVELVLCPHALERDLLPRDYWNDLDAILLENDKPATIELESTNAKSDARMKIHLQVAQENNLDRTFTSPPAGTDFSLCVLEAGTPFASLQTLLEQSSGNAPIPVEDCEAQLQETIESIRRTVTADYVALSGYGYRADAGNDVSQTNAVYHSPGGLMPRTFEEASVPTNGQATLVSIHQDHSLQFVPKRLAPVRLLPLEVDVNHYSDENELLRHMQQALDQYESVAAEKRLVVQWRLRGDSSLLFELAEPEHRQELANRIKGSKPLLQIWRVQFNRELLSRNQPEESLAIQYLEQLELFAETNRSELVADFLTRTKEHPQLQHRLRQLGAEVSNESILTAATLQGAPFLLDLDQEDPR</sequence>
<gene>
    <name evidence="1" type="primary">yhaO_1</name>
    <name evidence="1" type="ORF">Pla110_09410</name>
</gene>
<keyword evidence="2" id="KW-1185">Reference proteome</keyword>
<accession>A0A518CJ28</accession>
<evidence type="ECO:0000313" key="2">
    <source>
        <dbReference type="Proteomes" id="UP000317178"/>
    </source>
</evidence>
<dbReference type="OrthoDB" id="208387at2"/>
<dbReference type="EMBL" id="CP036281">
    <property type="protein sequence ID" value="QDU79235.1"/>
    <property type="molecule type" value="Genomic_DNA"/>
</dbReference>
<name>A0A518CJ28_9PLAN</name>
<dbReference type="AlphaFoldDB" id="A0A518CJ28"/>
<evidence type="ECO:0000313" key="1">
    <source>
        <dbReference type="EMBL" id="QDU79235.1"/>
    </source>
</evidence>
<protein>
    <submittedName>
        <fullName evidence="1">Putative metallophosphoesterase YhaO</fullName>
    </submittedName>
</protein>
<proteinExistence type="predicted"/>
<dbReference type="RefSeq" id="WP_144993677.1">
    <property type="nucleotide sequence ID" value="NZ_CP036281.1"/>
</dbReference>
<organism evidence="1 2">
    <name type="scientific">Polystyrenella longa</name>
    <dbReference type="NCBI Taxonomy" id="2528007"/>
    <lineage>
        <taxon>Bacteria</taxon>
        <taxon>Pseudomonadati</taxon>
        <taxon>Planctomycetota</taxon>
        <taxon>Planctomycetia</taxon>
        <taxon>Planctomycetales</taxon>
        <taxon>Planctomycetaceae</taxon>
        <taxon>Polystyrenella</taxon>
    </lineage>
</organism>
<dbReference type="Proteomes" id="UP000317178">
    <property type="component" value="Chromosome"/>
</dbReference>
<reference evidence="1 2" key="1">
    <citation type="submission" date="2019-02" db="EMBL/GenBank/DDBJ databases">
        <title>Deep-cultivation of Planctomycetes and their phenomic and genomic characterization uncovers novel biology.</title>
        <authorList>
            <person name="Wiegand S."/>
            <person name="Jogler M."/>
            <person name="Boedeker C."/>
            <person name="Pinto D."/>
            <person name="Vollmers J."/>
            <person name="Rivas-Marin E."/>
            <person name="Kohn T."/>
            <person name="Peeters S.H."/>
            <person name="Heuer A."/>
            <person name="Rast P."/>
            <person name="Oberbeckmann S."/>
            <person name="Bunk B."/>
            <person name="Jeske O."/>
            <person name="Meyerdierks A."/>
            <person name="Storesund J.E."/>
            <person name="Kallscheuer N."/>
            <person name="Luecker S."/>
            <person name="Lage O.M."/>
            <person name="Pohl T."/>
            <person name="Merkel B.J."/>
            <person name="Hornburger P."/>
            <person name="Mueller R.-W."/>
            <person name="Bruemmer F."/>
            <person name="Labrenz M."/>
            <person name="Spormann A.M."/>
            <person name="Op den Camp H."/>
            <person name="Overmann J."/>
            <person name="Amann R."/>
            <person name="Jetten M.S.M."/>
            <person name="Mascher T."/>
            <person name="Medema M.H."/>
            <person name="Devos D.P."/>
            <person name="Kaster A.-K."/>
            <person name="Ovreas L."/>
            <person name="Rohde M."/>
            <person name="Galperin M.Y."/>
            <person name="Jogler C."/>
        </authorList>
    </citation>
    <scope>NUCLEOTIDE SEQUENCE [LARGE SCALE GENOMIC DNA]</scope>
    <source>
        <strain evidence="1 2">Pla110</strain>
    </source>
</reference>